<accession>A0A4R5MED2</accession>
<comment type="catalytic activity">
    <reaction evidence="8">
        <text>adenosine + phosphate = alpha-D-ribose 1-phosphate + adenine</text>
        <dbReference type="Rhea" id="RHEA:27642"/>
        <dbReference type="ChEBI" id="CHEBI:16335"/>
        <dbReference type="ChEBI" id="CHEBI:16708"/>
        <dbReference type="ChEBI" id="CHEBI:43474"/>
        <dbReference type="ChEBI" id="CHEBI:57720"/>
        <dbReference type="EC" id="2.4.2.1"/>
    </reaction>
    <physiologicalReaction direction="left-to-right" evidence="8">
        <dbReference type="Rhea" id="RHEA:27643"/>
    </physiologicalReaction>
</comment>
<reference evidence="11 12" key="1">
    <citation type="submission" date="2019-03" db="EMBL/GenBank/DDBJ databases">
        <title>Paraburkholderia sp. 4M-K11, isolated from subtropical forest soil.</title>
        <authorList>
            <person name="Gao Z.-H."/>
            <person name="Qiu L.-H."/>
        </authorList>
    </citation>
    <scope>NUCLEOTIDE SEQUENCE [LARGE SCALE GENOMIC DNA]</scope>
    <source>
        <strain evidence="11 12">4M-K11</strain>
    </source>
</reference>
<evidence type="ECO:0000256" key="5">
    <source>
        <dbReference type="ARBA" id="ARBA00022801"/>
    </source>
</evidence>
<comment type="similarity">
    <text evidence="2 10">Belongs to the purine nucleoside phosphorylase YfiH/LACC1 family.</text>
</comment>
<dbReference type="CDD" id="cd16833">
    <property type="entry name" value="YfiH"/>
    <property type="match status" value="1"/>
</dbReference>
<evidence type="ECO:0000313" key="12">
    <source>
        <dbReference type="Proteomes" id="UP000295722"/>
    </source>
</evidence>
<keyword evidence="3" id="KW-0808">Transferase</keyword>
<dbReference type="Proteomes" id="UP000295722">
    <property type="component" value="Unassembled WGS sequence"/>
</dbReference>
<sequence length="308" mass="31943">MTTCPELTSADLLHPDWSVSPRVRAIVTTRNGGVSAPPFGRWQADAAHPVQEGGVELPCGLNLGRLSGDDLEHVEANRARLLAYAGVPAAWLKQVHGPVVVDAVAALEAARAGTLLEADASVTDQPGIACTVMVADCMPVLLCDAAGRAVGAAHAGWRGLAAGVIEKTAQRVAELAGCAASELHAYLGPAIGPQAFEVGEDVREAFMHHAQMVGGAQRDALLADTAAAFVPRPAASGAPAPGSPAPVSLAPGKYLADLGKLARLRLAEIGVTHVSGGAMCTFTDRERFYSYRRERVTGRMAALIWIAP</sequence>
<dbReference type="GO" id="GO:0016787">
    <property type="term" value="F:hydrolase activity"/>
    <property type="evidence" value="ECO:0007669"/>
    <property type="project" value="UniProtKB-KW"/>
</dbReference>
<dbReference type="GO" id="GO:0005507">
    <property type="term" value="F:copper ion binding"/>
    <property type="evidence" value="ECO:0007669"/>
    <property type="project" value="TreeGrafter"/>
</dbReference>
<dbReference type="AlphaFoldDB" id="A0A4R5MED2"/>
<dbReference type="PANTHER" id="PTHR30616:SF2">
    <property type="entry name" value="PURINE NUCLEOSIDE PHOSPHORYLASE LACC1"/>
    <property type="match status" value="1"/>
</dbReference>
<keyword evidence="5" id="KW-0378">Hydrolase</keyword>
<evidence type="ECO:0000256" key="1">
    <source>
        <dbReference type="ARBA" id="ARBA00000553"/>
    </source>
</evidence>
<evidence type="ECO:0000256" key="8">
    <source>
        <dbReference type="ARBA" id="ARBA00048968"/>
    </source>
</evidence>
<dbReference type="InterPro" id="IPR003730">
    <property type="entry name" value="Cu_polyphenol_OxRdtase"/>
</dbReference>
<dbReference type="RefSeq" id="WP_133194021.1">
    <property type="nucleotide sequence ID" value="NZ_JBHUCW010000006.1"/>
</dbReference>
<comment type="caution">
    <text evidence="11">The sequence shown here is derived from an EMBL/GenBank/DDBJ whole genome shotgun (WGS) entry which is preliminary data.</text>
</comment>
<dbReference type="OrthoDB" id="4279at2"/>
<dbReference type="Pfam" id="PF02578">
    <property type="entry name" value="Cu-oxidase_4"/>
    <property type="match status" value="1"/>
</dbReference>
<dbReference type="InterPro" id="IPR038371">
    <property type="entry name" value="Cu_polyphenol_OxRdtase_sf"/>
</dbReference>
<gene>
    <name evidence="11" type="primary">pgeF</name>
    <name evidence="11" type="ORF">EYW47_06450</name>
</gene>
<dbReference type="Gene3D" id="3.60.140.10">
    <property type="entry name" value="CNF1/YfiH-like putative cysteine hydrolases"/>
    <property type="match status" value="1"/>
</dbReference>
<comment type="catalytic activity">
    <reaction evidence="1">
        <text>inosine + phosphate = alpha-D-ribose 1-phosphate + hypoxanthine</text>
        <dbReference type="Rhea" id="RHEA:27646"/>
        <dbReference type="ChEBI" id="CHEBI:17368"/>
        <dbReference type="ChEBI" id="CHEBI:17596"/>
        <dbReference type="ChEBI" id="CHEBI:43474"/>
        <dbReference type="ChEBI" id="CHEBI:57720"/>
        <dbReference type="EC" id="2.4.2.1"/>
    </reaction>
    <physiologicalReaction direction="left-to-right" evidence="1">
        <dbReference type="Rhea" id="RHEA:27647"/>
    </physiologicalReaction>
</comment>
<evidence type="ECO:0000256" key="2">
    <source>
        <dbReference type="ARBA" id="ARBA00007353"/>
    </source>
</evidence>
<evidence type="ECO:0000256" key="10">
    <source>
        <dbReference type="RuleBase" id="RU361274"/>
    </source>
</evidence>
<keyword evidence="6" id="KW-0862">Zinc</keyword>
<dbReference type="EMBL" id="SMRP01000002">
    <property type="protein sequence ID" value="TDG25466.1"/>
    <property type="molecule type" value="Genomic_DNA"/>
</dbReference>
<keyword evidence="12" id="KW-1185">Reference proteome</keyword>
<evidence type="ECO:0000256" key="4">
    <source>
        <dbReference type="ARBA" id="ARBA00022723"/>
    </source>
</evidence>
<evidence type="ECO:0000256" key="9">
    <source>
        <dbReference type="ARBA" id="ARBA00049893"/>
    </source>
</evidence>
<name>A0A4R5MED2_9BURK</name>
<evidence type="ECO:0000256" key="7">
    <source>
        <dbReference type="ARBA" id="ARBA00047989"/>
    </source>
</evidence>
<dbReference type="GO" id="GO:0017061">
    <property type="term" value="F:S-methyl-5-thioadenosine phosphorylase activity"/>
    <property type="evidence" value="ECO:0007669"/>
    <property type="project" value="UniProtKB-EC"/>
</dbReference>
<dbReference type="SUPFAM" id="SSF64438">
    <property type="entry name" value="CNF1/YfiH-like putative cysteine hydrolases"/>
    <property type="match status" value="1"/>
</dbReference>
<keyword evidence="4" id="KW-0479">Metal-binding</keyword>
<dbReference type="NCBIfam" id="TIGR00726">
    <property type="entry name" value="peptidoglycan editing factor PgeF"/>
    <property type="match status" value="1"/>
</dbReference>
<dbReference type="InterPro" id="IPR011324">
    <property type="entry name" value="Cytotoxic_necrot_fac-like_cat"/>
</dbReference>
<evidence type="ECO:0000256" key="6">
    <source>
        <dbReference type="ARBA" id="ARBA00022833"/>
    </source>
</evidence>
<protein>
    <recommendedName>
        <fullName evidence="10">Purine nucleoside phosphorylase</fullName>
    </recommendedName>
</protein>
<evidence type="ECO:0000256" key="3">
    <source>
        <dbReference type="ARBA" id="ARBA00022679"/>
    </source>
</evidence>
<evidence type="ECO:0000313" key="11">
    <source>
        <dbReference type="EMBL" id="TDG25466.1"/>
    </source>
</evidence>
<organism evidence="11 12">
    <name type="scientific">Paraburkholderia silviterrae</name>
    <dbReference type="NCBI Taxonomy" id="2528715"/>
    <lineage>
        <taxon>Bacteria</taxon>
        <taxon>Pseudomonadati</taxon>
        <taxon>Pseudomonadota</taxon>
        <taxon>Betaproteobacteria</taxon>
        <taxon>Burkholderiales</taxon>
        <taxon>Burkholderiaceae</taxon>
        <taxon>Paraburkholderia</taxon>
    </lineage>
</organism>
<dbReference type="PANTHER" id="PTHR30616">
    <property type="entry name" value="UNCHARACTERIZED PROTEIN YFIH"/>
    <property type="match status" value="1"/>
</dbReference>
<comment type="catalytic activity">
    <reaction evidence="7">
        <text>adenosine + H2O + H(+) = inosine + NH4(+)</text>
        <dbReference type="Rhea" id="RHEA:24408"/>
        <dbReference type="ChEBI" id="CHEBI:15377"/>
        <dbReference type="ChEBI" id="CHEBI:15378"/>
        <dbReference type="ChEBI" id="CHEBI:16335"/>
        <dbReference type="ChEBI" id="CHEBI:17596"/>
        <dbReference type="ChEBI" id="CHEBI:28938"/>
        <dbReference type="EC" id="3.5.4.4"/>
    </reaction>
    <physiologicalReaction direction="left-to-right" evidence="7">
        <dbReference type="Rhea" id="RHEA:24409"/>
    </physiologicalReaction>
</comment>
<proteinExistence type="inferred from homology"/>
<comment type="catalytic activity">
    <reaction evidence="9">
        <text>S-methyl-5'-thioadenosine + phosphate = 5-(methylsulfanyl)-alpha-D-ribose 1-phosphate + adenine</text>
        <dbReference type="Rhea" id="RHEA:11852"/>
        <dbReference type="ChEBI" id="CHEBI:16708"/>
        <dbReference type="ChEBI" id="CHEBI:17509"/>
        <dbReference type="ChEBI" id="CHEBI:43474"/>
        <dbReference type="ChEBI" id="CHEBI:58533"/>
        <dbReference type="EC" id="2.4.2.28"/>
    </reaction>
    <physiologicalReaction direction="left-to-right" evidence="9">
        <dbReference type="Rhea" id="RHEA:11853"/>
    </physiologicalReaction>
</comment>